<dbReference type="EMBL" id="RHHT01000056">
    <property type="protein sequence ID" value="RNB73272.1"/>
    <property type="molecule type" value="Genomic_DNA"/>
</dbReference>
<dbReference type="AlphaFoldDB" id="A0A3M8CBZ5"/>
<reference evidence="6 7" key="1">
    <citation type="submission" date="2018-10" db="EMBL/GenBank/DDBJ databases">
        <title>Phylogenomics of Brevibacillus.</title>
        <authorList>
            <person name="Dunlap C."/>
        </authorList>
    </citation>
    <scope>NUCLEOTIDE SEQUENCE [LARGE SCALE GENOMIC DNA]</scope>
    <source>
        <strain evidence="6 7">JCM 15085</strain>
    </source>
</reference>
<evidence type="ECO:0000256" key="3">
    <source>
        <dbReference type="ARBA" id="ARBA00022989"/>
    </source>
</evidence>
<sequence>MLVKLNHFLEKIMPILTPGSVVIGILAEKALQPYAFLSAWFFAFMTFSGSLGAGFHDFARVLTRPLPMIVNLVILHALMPFLAWGAASLFFPDEVDIVTGFVLAAVIPTGVSSMLWTSIYAGNMALTLSIILIDTMLSPLLVPLGLSLFVGANVEMDLGSMMKGMLYMVVLPSLAGMALHQITGGKVKQTLAPRLAPFTKLSMGVIVAMNSSVVAPYLSKVDAKLIGMAGLVLALSILSYLVGWLAARLFGWRRDVIVTLTINSGMRNIGAGTVMAIAYFPPLVALPVVLATLFQQSLAAIFGQFLRLVEKEQASGQAEEELPKAAG</sequence>
<evidence type="ECO:0000313" key="7">
    <source>
        <dbReference type="Proteomes" id="UP000281915"/>
    </source>
</evidence>
<accession>A0A3M8CBZ5</accession>
<dbReference type="InterPro" id="IPR004710">
    <property type="entry name" value="Bilac:Na_transpt"/>
</dbReference>
<dbReference type="GO" id="GO:0016020">
    <property type="term" value="C:membrane"/>
    <property type="evidence" value="ECO:0007669"/>
    <property type="project" value="UniProtKB-SubCell"/>
</dbReference>
<feature type="transmembrane region" description="Helical" evidence="5">
    <location>
        <begin position="68"/>
        <end position="91"/>
    </location>
</feature>
<gene>
    <name evidence="6" type="ORF">EDM58_21030</name>
</gene>
<evidence type="ECO:0000313" key="6">
    <source>
        <dbReference type="EMBL" id="RNB73272.1"/>
    </source>
</evidence>
<dbReference type="PANTHER" id="PTHR10361">
    <property type="entry name" value="SODIUM-BILE ACID COTRANSPORTER"/>
    <property type="match status" value="1"/>
</dbReference>
<organism evidence="6 7">
    <name type="scientific">Brevibacillus panacihumi</name>
    <dbReference type="NCBI Taxonomy" id="497735"/>
    <lineage>
        <taxon>Bacteria</taxon>
        <taxon>Bacillati</taxon>
        <taxon>Bacillota</taxon>
        <taxon>Bacilli</taxon>
        <taxon>Bacillales</taxon>
        <taxon>Paenibacillaceae</taxon>
        <taxon>Brevibacillus</taxon>
    </lineage>
</organism>
<protein>
    <submittedName>
        <fullName evidence="6">Bile acid:sodium symporter family protein</fullName>
    </submittedName>
</protein>
<feature type="transmembrane region" description="Helical" evidence="5">
    <location>
        <begin position="225"/>
        <end position="247"/>
    </location>
</feature>
<feature type="transmembrane region" description="Helical" evidence="5">
    <location>
        <begin position="37"/>
        <end position="56"/>
    </location>
</feature>
<comment type="caution">
    <text evidence="6">The sequence shown here is derived from an EMBL/GenBank/DDBJ whole genome shotgun (WGS) entry which is preliminary data.</text>
</comment>
<dbReference type="InterPro" id="IPR002657">
    <property type="entry name" value="BilAc:Na_symport/Acr3"/>
</dbReference>
<feature type="transmembrane region" description="Helical" evidence="5">
    <location>
        <begin position="268"/>
        <end position="294"/>
    </location>
</feature>
<feature type="transmembrane region" description="Helical" evidence="5">
    <location>
        <begin position="128"/>
        <end position="152"/>
    </location>
</feature>
<feature type="transmembrane region" description="Helical" evidence="5">
    <location>
        <begin position="12"/>
        <end position="31"/>
    </location>
</feature>
<name>A0A3M8CBZ5_9BACL</name>
<feature type="transmembrane region" description="Helical" evidence="5">
    <location>
        <begin position="164"/>
        <end position="180"/>
    </location>
</feature>
<dbReference type="RefSeq" id="WP_122915064.1">
    <property type="nucleotide sequence ID" value="NZ_RHHT01000056.1"/>
</dbReference>
<keyword evidence="2 5" id="KW-0812">Transmembrane</keyword>
<evidence type="ECO:0000256" key="2">
    <source>
        <dbReference type="ARBA" id="ARBA00022692"/>
    </source>
</evidence>
<keyword evidence="3 5" id="KW-1133">Transmembrane helix</keyword>
<dbReference type="PANTHER" id="PTHR10361:SF28">
    <property type="entry name" value="P3 PROTEIN-RELATED"/>
    <property type="match status" value="1"/>
</dbReference>
<comment type="subcellular location">
    <subcellularLocation>
        <location evidence="1">Membrane</location>
        <topology evidence="1">Multi-pass membrane protein</topology>
    </subcellularLocation>
</comment>
<dbReference type="Gene3D" id="1.20.1530.20">
    <property type="match status" value="1"/>
</dbReference>
<feature type="transmembrane region" description="Helical" evidence="5">
    <location>
        <begin position="97"/>
        <end position="116"/>
    </location>
</feature>
<evidence type="ECO:0000256" key="1">
    <source>
        <dbReference type="ARBA" id="ARBA00004141"/>
    </source>
</evidence>
<proteinExistence type="predicted"/>
<evidence type="ECO:0000256" key="5">
    <source>
        <dbReference type="SAM" id="Phobius"/>
    </source>
</evidence>
<evidence type="ECO:0000256" key="4">
    <source>
        <dbReference type="ARBA" id="ARBA00023136"/>
    </source>
</evidence>
<dbReference type="InterPro" id="IPR038770">
    <property type="entry name" value="Na+/solute_symporter_sf"/>
</dbReference>
<keyword evidence="4 5" id="KW-0472">Membrane</keyword>
<dbReference type="Proteomes" id="UP000281915">
    <property type="component" value="Unassembled WGS sequence"/>
</dbReference>
<dbReference type="Pfam" id="PF01758">
    <property type="entry name" value="SBF"/>
    <property type="match status" value="1"/>
</dbReference>